<dbReference type="SUPFAM" id="SSF81382">
    <property type="entry name" value="Skp1 dimerisation domain-like"/>
    <property type="match status" value="1"/>
</dbReference>
<dbReference type="GO" id="GO:0016301">
    <property type="term" value="F:kinase activity"/>
    <property type="evidence" value="ECO:0007669"/>
    <property type="project" value="UniProtKB-KW"/>
</dbReference>
<comment type="function">
    <text evidence="4">Involved in ubiquitination and subsequent proteasomal degradation of target proteins. Together with CUL1, RBX1 and a F-box protein, it forms a SCF E3 ubiquitin ligase complex. The functional specificity of this complex depends on the type of F-box protein. In the SCF complex, it serves as an adapter that links the F-box protein to CUL1.</text>
</comment>
<keyword evidence="7" id="KW-0418">Kinase</keyword>
<comment type="caution">
    <text evidence="7">The sequence shown here is derived from an EMBL/GenBank/DDBJ whole genome shotgun (WGS) entry which is preliminary data.</text>
</comment>
<dbReference type="UniPathway" id="UPA00143"/>
<dbReference type="GO" id="GO:0006511">
    <property type="term" value="P:ubiquitin-dependent protein catabolic process"/>
    <property type="evidence" value="ECO:0007669"/>
    <property type="project" value="InterPro"/>
</dbReference>
<dbReference type="EMBL" id="PDCK01000043">
    <property type="protein sequence ID" value="PRQ30397.1"/>
    <property type="molecule type" value="Genomic_DNA"/>
</dbReference>
<keyword evidence="8" id="KW-1185">Reference proteome</keyword>
<evidence type="ECO:0000256" key="3">
    <source>
        <dbReference type="ARBA" id="ARBA00022786"/>
    </source>
</evidence>
<gene>
    <name evidence="7" type="ORF">RchiOBHm_Chr5g0024201</name>
</gene>
<feature type="domain" description="SKP1 component dimerisation" evidence="5">
    <location>
        <begin position="117"/>
        <end position="162"/>
    </location>
</feature>
<dbReference type="AlphaFoldDB" id="A0A2P6Q8A9"/>
<evidence type="ECO:0000313" key="7">
    <source>
        <dbReference type="EMBL" id="PRQ30397.1"/>
    </source>
</evidence>
<dbReference type="Pfam" id="PF01466">
    <property type="entry name" value="Skp1"/>
    <property type="match status" value="1"/>
</dbReference>
<dbReference type="Gene3D" id="3.30.710.10">
    <property type="entry name" value="Potassium Channel Kv1.1, Chain A"/>
    <property type="match status" value="1"/>
</dbReference>
<feature type="domain" description="SKP1 component POZ" evidence="6">
    <location>
        <begin position="8"/>
        <end position="65"/>
    </location>
</feature>
<sequence>MLIATEEKKISVRTSDGQEFELEENLAMESAIIKTSLDAFSRDDIILLPNVNSWEMVKIIEFFTKVQELETKFGVKFMEKKEGRFLEAFQAEFDKDLSDDNLRCLLWTVDYLGIEVLLENLCHLMAERTKNKTVESCRNLFGVQHDYTPEEEAEIREDYSWAFEGPEIEE</sequence>
<dbReference type="InterPro" id="IPR016897">
    <property type="entry name" value="SKP1"/>
</dbReference>
<dbReference type="OMA" id="HERAKGE"/>
<keyword evidence="7" id="KW-0808">Transferase</keyword>
<dbReference type="InterPro" id="IPR016073">
    <property type="entry name" value="Skp1_comp_POZ"/>
</dbReference>
<evidence type="ECO:0000256" key="2">
    <source>
        <dbReference type="ARBA" id="ARBA00009993"/>
    </source>
</evidence>
<proteinExistence type="inferred from homology"/>
<keyword evidence="3 4" id="KW-0833">Ubl conjugation pathway</keyword>
<dbReference type="SUPFAM" id="SSF54695">
    <property type="entry name" value="POZ domain"/>
    <property type="match status" value="1"/>
</dbReference>
<evidence type="ECO:0000256" key="1">
    <source>
        <dbReference type="ARBA" id="ARBA00004906"/>
    </source>
</evidence>
<dbReference type="InterPro" id="IPR036296">
    <property type="entry name" value="SKP1-like_dim_sf"/>
</dbReference>
<evidence type="ECO:0000313" key="8">
    <source>
        <dbReference type="Proteomes" id="UP000238479"/>
    </source>
</evidence>
<evidence type="ECO:0000259" key="5">
    <source>
        <dbReference type="Pfam" id="PF01466"/>
    </source>
</evidence>
<dbReference type="Pfam" id="PF03931">
    <property type="entry name" value="Skp1_POZ"/>
    <property type="match status" value="1"/>
</dbReference>
<dbReference type="InterPro" id="IPR016072">
    <property type="entry name" value="Skp1_comp_dimer"/>
</dbReference>
<evidence type="ECO:0000259" key="6">
    <source>
        <dbReference type="Pfam" id="PF03931"/>
    </source>
</evidence>
<comment type="pathway">
    <text evidence="1 4">Protein modification; protein ubiquitination.</text>
</comment>
<dbReference type="PANTHER" id="PTHR11165">
    <property type="entry name" value="SKP1"/>
    <property type="match status" value="1"/>
</dbReference>
<dbReference type="InterPro" id="IPR001232">
    <property type="entry name" value="SKP1-like"/>
</dbReference>
<comment type="similarity">
    <text evidence="2 4">Belongs to the SKP1 family.</text>
</comment>
<name>A0A2P6Q8A9_ROSCH</name>
<reference evidence="7 8" key="1">
    <citation type="journal article" date="2018" name="Nat. Genet.">
        <title>The Rosa genome provides new insights in the design of modern roses.</title>
        <authorList>
            <person name="Bendahmane M."/>
        </authorList>
    </citation>
    <scope>NUCLEOTIDE SEQUENCE [LARGE SCALE GENOMIC DNA]</scope>
    <source>
        <strain evidence="8">cv. Old Blush</strain>
    </source>
</reference>
<dbReference type="Proteomes" id="UP000238479">
    <property type="component" value="Chromosome 5"/>
</dbReference>
<dbReference type="InterPro" id="IPR011333">
    <property type="entry name" value="SKP1/BTB/POZ_sf"/>
</dbReference>
<dbReference type="OrthoDB" id="2342932at2759"/>
<dbReference type="PIRSF" id="PIRSF028729">
    <property type="entry name" value="E3_ubiquit_lig_SCF_Skp"/>
    <property type="match status" value="1"/>
</dbReference>
<organism evidence="7 8">
    <name type="scientific">Rosa chinensis</name>
    <name type="common">China rose</name>
    <dbReference type="NCBI Taxonomy" id="74649"/>
    <lineage>
        <taxon>Eukaryota</taxon>
        <taxon>Viridiplantae</taxon>
        <taxon>Streptophyta</taxon>
        <taxon>Embryophyta</taxon>
        <taxon>Tracheophyta</taxon>
        <taxon>Spermatophyta</taxon>
        <taxon>Magnoliopsida</taxon>
        <taxon>eudicotyledons</taxon>
        <taxon>Gunneridae</taxon>
        <taxon>Pentapetalae</taxon>
        <taxon>rosids</taxon>
        <taxon>fabids</taxon>
        <taxon>Rosales</taxon>
        <taxon>Rosaceae</taxon>
        <taxon>Rosoideae</taxon>
        <taxon>Rosoideae incertae sedis</taxon>
        <taxon>Rosa</taxon>
    </lineage>
</organism>
<protein>
    <recommendedName>
        <fullName evidence="4">SKP1-like protein</fullName>
    </recommendedName>
</protein>
<accession>A0A2P6Q8A9</accession>
<dbReference type="GO" id="GO:0016567">
    <property type="term" value="P:protein ubiquitination"/>
    <property type="evidence" value="ECO:0007669"/>
    <property type="project" value="UniProtKB-UniRule"/>
</dbReference>
<dbReference type="GO" id="GO:0009867">
    <property type="term" value="P:jasmonic acid mediated signaling pathway"/>
    <property type="evidence" value="ECO:0007669"/>
    <property type="project" value="UniProtKB-ARBA"/>
</dbReference>
<dbReference type="Gramene" id="PRQ30397">
    <property type="protein sequence ID" value="PRQ30397"/>
    <property type="gene ID" value="RchiOBHm_Chr5g0024201"/>
</dbReference>
<dbReference type="STRING" id="74649.A0A2P6Q8A9"/>
<evidence type="ECO:0000256" key="4">
    <source>
        <dbReference type="PIRNR" id="PIRNR028729"/>
    </source>
</evidence>
<dbReference type="SMART" id="SM00512">
    <property type="entry name" value="Skp1"/>
    <property type="match status" value="1"/>
</dbReference>
<comment type="subunit">
    <text evidence="4">Part of a SCF (SKP1-cullin-F-box) protein ligase complex.</text>
</comment>